<name>A0AA47MQD6_MERPO</name>
<dbReference type="AlphaFoldDB" id="A0AA47MQD6"/>
<evidence type="ECO:0000313" key="1">
    <source>
        <dbReference type="EMBL" id="KAK0144236.1"/>
    </source>
</evidence>
<proteinExistence type="predicted"/>
<dbReference type="EMBL" id="JAOPHQ010003149">
    <property type="protein sequence ID" value="KAK0144236.1"/>
    <property type="molecule type" value="Genomic_DNA"/>
</dbReference>
<gene>
    <name evidence="1" type="ORF">N1851_017413</name>
</gene>
<protein>
    <submittedName>
        <fullName evidence="1">Uncharacterized protein</fullName>
    </submittedName>
</protein>
<comment type="caution">
    <text evidence="1">The sequence shown here is derived from an EMBL/GenBank/DDBJ whole genome shotgun (WGS) entry which is preliminary data.</text>
</comment>
<dbReference type="Gene3D" id="4.10.60.10">
    <property type="entry name" value="Zinc finger, CCHC-type"/>
    <property type="match status" value="1"/>
</dbReference>
<dbReference type="GO" id="GO:0008270">
    <property type="term" value="F:zinc ion binding"/>
    <property type="evidence" value="ECO:0007669"/>
    <property type="project" value="InterPro"/>
</dbReference>
<dbReference type="InterPro" id="IPR036875">
    <property type="entry name" value="Znf_CCHC_sf"/>
</dbReference>
<reference evidence="1" key="1">
    <citation type="journal article" date="2023" name="Front. Mar. Sci.">
        <title>A new Merluccius polli reference genome to investigate the effects of global change in West African waters.</title>
        <authorList>
            <person name="Mateo J.L."/>
            <person name="Blanco-Fernandez C."/>
            <person name="Garcia-Vazquez E."/>
            <person name="Machado-Schiaffino G."/>
        </authorList>
    </citation>
    <scope>NUCLEOTIDE SEQUENCE</scope>
    <source>
        <strain evidence="1">C29</strain>
        <tissue evidence="1">Fin</tissue>
    </source>
</reference>
<keyword evidence="2" id="KW-1185">Reference proteome</keyword>
<dbReference type="SUPFAM" id="SSF57756">
    <property type="entry name" value="Retrovirus zinc finger-like domains"/>
    <property type="match status" value="1"/>
</dbReference>
<organism evidence="1 2">
    <name type="scientific">Merluccius polli</name>
    <name type="common">Benguela hake</name>
    <name type="synonym">Merluccius cadenati</name>
    <dbReference type="NCBI Taxonomy" id="89951"/>
    <lineage>
        <taxon>Eukaryota</taxon>
        <taxon>Metazoa</taxon>
        <taxon>Chordata</taxon>
        <taxon>Craniata</taxon>
        <taxon>Vertebrata</taxon>
        <taxon>Euteleostomi</taxon>
        <taxon>Actinopterygii</taxon>
        <taxon>Neopterygii</taxon>
        <taxon>Teleostei</taxon>
        <taxon>Neoteleostei</taxon>
        <taxon>Acanthomorphata</taxon>
        <taxon>Zeiogadaria</taxon>
        <taxon>Gadariae</taxon>
        <taxon>Gadiformes</taxon>
        <taxon>Gadoidei</taxon>
        <taxon>Merlucciidae</taxon>
        <taxon>Merluccius</taxon>
    </lineage>
</organism>
<dbReference type="GO" id="GO:0003676">
    <property type="term" value="F:nucleic acid binding"/>
    <property type="evidence" value="ECO:0007669"/>
    <property type="project" value="InterPro"/>
</dbReference>
<evidence type="ECO:0000313" key="2">
    <source>
        <dbReference type="Proteomes" id="UP001174136"/>
    </source>
</evidence>
<sequence>MRDAPDNAREALKILRGYYAGRGKPRIINLYTALTSLQKANRESVTDYIIRAETAITALRNTARPGRRPAKQGAYERNNDDADIVCFKGGTKGHQARACRRKTWCSQCKSDTHKDATCRRKDRQDGARKVSEEDGSSDDADYVFRIKDGETRVQRQPARGFQEKGLMVDTGASSHIITDITKFKNFDTFKPETHSVNAREMQRFA</sequence>
<dbReference type="Proteomes" id="UP001174136">
    <property type="component" value="Unassembled WGS sequence"/>
</dbReference>
<accession>A0AA47MQD6</accession>